<accession>A0A5K7Z5B7</accession>
<reference evidence="1 2" key="1">
    <citation type="submission" date="2019-11" db="EMBL/GenBank/DDBJ databases">
        <title>Comparative genomics of hydrocarbon-degrading Desulfosarcina strains.</title>
        <authorList>
            <person name="Watanabe M."/>
            <person name="Kojima H."/>
            <person name="Fukui M."/>
        </authorList>
    </citation>
    <scope>NUCLEOTIDE SEQUENCE [LARGE SCALE GENOMIC DNA]</scope>
    <source>
        <strain evidence="1 2">PP31</strain>
    </source>
</reference>
<dbReference type="KEGG" id="dwd:DSCW_22380"/>
<dbReference type="RefSeq" id="WP_155303801.1">
    <property type="nucleotide sequence ID" value="NZ_AP021875.1"/>
</dbReference>
<gene>
    <name evidence="1" type="ORF">DSCW_22380</name>
</gene>
<dbReference type="Proteomes" id="UP000427769">
    <property type="component" value="Chromosome"/>
</dbReference>
<dbReference type="AlphaFoldDB" id="A0A5K7Z5B7"/>
<protein>
    <submittedName>
        <fullName evidence="1">MltA-interacting MipA family protein</fullName>
    </submittedName>
</protein>
<dbReference type="EMBL" id="AP021875">
    <property type="protein sequence ID" value="BBO74821.1"/>
    <property type="molecule type" value="Genomic_DNA"/>
</dbReference>
<sequence>MKVCKKIIIGKQLKPIFLSLLISLLILMGHDGRCEEKTVGQHHVDAPEKWGLAMGIRSATIPFDANKSTVNDVVPLIFYENGPLFIDGLEFGYRVWETEKWQLSPFARYRFFDIPKEYQNEIRESGLDVGGQFTYLFTDWFHLDAELLSDQSGRWHANLVPGFKWEQGRWEFRPSARFRWKSADFNNRYYGLGRERPGSAVDTQIAADIRFHVWRNLYLLGRGSILFLDSDTRNISFVDDSTQAEAFLGIGFFNDKTEPVDTLASRPYIRLAHGWGTESNLGEIVTGNTESDPYNNQLTSVFFGVPLADELFTLPIATYLTPGLVHHHSSDVQDRSTEYVLAVKFYYTIKWPTPWRLGFAEGLSYLDRIPYLEEKDMQEKGYRSSQLLNFLDFSIDLDLGKLFRVQWMEDLWLGYSIHHRSGIFSTSSAFGRISGGSNYNTVYLQYHW</sequence>
<evidence type="ECO:0000313" key="1">
    <source>
        <dbReference type="EMBL" id="BBO74821.1"/>
    </source>
</evidence>
<evidence type="ECO:0000313" key="2">
    <source>
        <dbReference type="Proteomes" id="UP000427769"/>
    </source>
</evidence>
<keyword evidence="2" id="KW-1185">Reference proteome</keyword>
<dbReference type="Pfam" id="PF06629">
    <property type="entry name" value="MipA"/>
    <property type="match status" value="1"/>
</dbReference>
<organism evidence="1 2">
    <name type="scientific">Desulfosarcina widdelii</name>
    <dbReference type="NCBI Taxonomy" id="947919"/>
    <lineage>
        <taxon>Bacteria</taxon>
        <taxon>Pseudomonadati</taxon>
        <taxon>Thermodesulfobacteriota</taxon>
        <taxon>Desulfobacteria</taxon>
        <taxon>Desulfobacterales</taxon>
        <taxon>Desulfosarcinaceae</taxon>
        <taxon>Desulfosarcina</taxon>
    </lineage>
</organism>
<proteinExistence type="predicted"/>
<dbReference type="OrthoDB" id="8562138at2"/>
<dbReference type="InterPro" id="IPR010583">
    <property type="entry name" value="MipA"/>
</dbReference>
<name>A0A5K7Z5B7_9BACT</name>